<dbReference type="RefSeq" id="WP_160115285.1">
    <property type="nucleotide sequence ID" value="NZ_FNVA01000010.1"/>
</dbReference>
<sequence length="528" mass="58575">MSKSNQTGNQGEEYFAYWASKHRLAATKAKTDIGVDYLCQVLAPVDQSESWEGTGSMIGAQVKTVADSPNPNLKLDRKDAMDLLRQAQATCLIGVLLATEEVYFRFLDETVIDLLLDFLATKDKSTSFNFDQMSNDPKAFEEALPDITNSFRQAQLRVYLLKQRIHRAIPGSDVEVVSGSQATTSHVRVPSINDVFSIRPEAHASVRAQIFEDGLIDPNTVGVDFHEEIRRLIAQTRSRQVTILGAAESVETVTLTSGADTAKQIFALRQFGDEWALVHEAGLRLTLSSARKTKNGYVHFVESTIFAPKFAHPLNKATFRFFSLLKPGASLCIGQGKPFPLATFGTSAQTIGPAVEAYLLLAEGLEISSSDFQLSDLLDEEFARTLFVLDQLLLKGATLAHILPGFVIGPGARNPKKKLPTEPVEARIPLVLNWKAIGIEIWVECTAEAFVYETKFCGFRVVSQRSWTIQKTEHWKKSIYPEAWFFSDWPPIHIGSKVKPVSTWTPSEGLPLEAEIRRVSADQETEAP</sequence>
<evidence type="ECO:0000313" key="1">
    <source>
        <dbReference type="EMBL" id="SEG71121.1"/>
    </source>
</evidence>
<evidence type="ECO:0000313" key="2">
    <source>
        <dbReference type="Proteomes" id="UP000236728"/>
    </source>
</evidence>
<name>A0A1H6CDQ4_9BACT</name>
<reference evidence="1 2" key="1">
    <citation type="submission" date="2016-10" db="EMBL/GenBank/DDBJ databases">
        <authorList>
            <person name="de Groot N.N."/>
        </authorList>
    </citation>
    <scope>NUCLEOTIDE SEQUENCE [LARGE SCALE GENOMIC DNA]</scope>
    <source>
        <strain evidence="1 2">DSM 22489</strain>
    </source>
</reference>
<evidence type="ECO:0008006" key="3">
    <source>
        <dbReference type="Google" id="ProtNLM"/>
    </source>
</evidence>
<dbReference type="OrthoDB" id="5176406at2"/>
<keyword evidence="2" id="KW-1185">Reference proteome</keyword>
<gene>
    <name evidence="1" type="ORF">SAMN05421819_4457</name>
</gene>
<organism evidence="1 2">
    <name type="scientific">Bryocella elongata</name>
    <dbReference type="NCBI Taxonomy" id="863522"/>
    <lineage>
        <taxon>Bacteria</taxon>
        <taxon>Pseudomonadati</taxon>
        <taxon>Acidobacteriota</taxon>
        <taxon>Terriglobia</taxon>
        <taxon>Terriglobales</taxon>
        <taxon>Acidobacteriaceae</taxon>
        <taxon>Bryocella</taxon>
    </lineage>
</organism>
<dbReference type="Proteomes" id="UP000236728">
    <property type="component" value="Unassembled WGS sequence"/>
</dbReference>
<dbReference type="AlphaFoldDB" id="A0A1H6CDQ4"/>
<protein>
    <recommendedName>
        <fullName evidence="3">DUF4365 domain-containing protein</fullName>
    </recommendedName>
</protein>
<accession>A0A1H6CDQ4</accession>
<dbReference type="EMBL" id="FNVA01000010">
    <property type="protein sequence ID" value="SEG71121.1"/>
    <property type="molecule type" value="Genomic_DNA"/>
</dbReference>
<proteinExistence type="predicted"/>